<proteinExistence type="predicted"/>
<gene>
    <name evidence="1" type="ORF">RXV94_04765</name>
</gene>
<keyword evidence="2" id="KW-1185">Reference proteome</keyword>
<protein>
    <recommendedName>
        <fullName evidence="3">DUF1574 domain-containing protein</fullName>
    </recommendedName>
</protein>
<dbReference type="RefSeq" id="WP_316661343.1">
    <property type="nucleotide sequence ID" value="NZ_JAWHTF010000002.1"/>
</dbReference>
<dbReference type="Proteomes" id="UP001268651">
    <property type="component" value="Unassembled WGS sequence"/>
</dbReference>
<sequence length="312" mass="36484">MKVFLLKISLFLGFCSISFFAIFSLADGTTDAFYLKFASSKQSSLIVGSSRAAQGIIPQMIQNKELDYDIYNYAFTIAHTPYGKVYYESIKRKLDVDSKNGLFLICVNPWTISSKTIHSEDSLHFRENGSFIDKTYFVNLNPNIEYLVESYDRFNIDIITNKKRKGDYQTFFTHNNGWLEVTIESDMISNQERTLNKIKSYKKKLDMYSGYSQNRMFYLKKTIELLMNHGDVYLVRLPVNDDMLYLEEQLLPDFDVKMEALSRFYQIEYINAIPFRKKYKYTDGHHLELSSGEAFSNFLASEIKNNKLNTLY</sequence>
<organism evidence="1 2">
    <name type="scientific">Gilvirhabdus luticola</name>
    <dbReference type="NCBI Taxonomy" id="3079858"/>
    <lineage>
        <taxon>Bacteria</taxon>
        <taxon>Pseudomonadati</taxon>
        <taxon>Bacteroidota</taxon>
        <taxon>Flavobacteriia</taxon>
        <taxon>Flavobacteriales</taxon>
        <taxon>Flavobacteriaceae</taxon>
        <taxon>Gilvirhabdus</taxon>
    </lineage>
</organism>
<accession>A0ABU3U4Y0</accession>
<name>A0ABU3U4Y0_9FLAO</name>
<reference evidence="1 2" key="1">
    <citation type="submission" date="2023-10" db="EMBL/GenBank/DDBJ databases">
        <title>Marimonas sp. nov. isolated from tidal mud flat.</title>
        <authorList>
            <person name="Jaincy N.J."/>
            <person name="Srinivasan S."/>
            <person name="Lee S.-S."/>
        </authorList>
    </citation>
    <scope>NUCLEOTIDE SEQUENCE [LARGE SCALE GENOMIC DNA]</scope>
    <source>
        <strain evidence="1 2">MJ-SS3</strain>
    </source>
</reference>
<dbReference type="EMBL" id="JAWHTF010000002">
    <property type="protein sequence ID" value="MDU8885463.1"/>
    <property type="molecule type" value="Genomic_DNA"/>
</dbReference>
<evidence type="ECO:0000313" key="2">
    <source>
        <dbReference type="Proteomes" id="UP001268651"/>
    </source>
</evidence>
<evidence type="ECO:0000313" key="1">
    <source>
        <dbReference type="EMBL" id="MDU8885463.1"/>
    </source>
</evidence>
<comment type="caution">
    <text evidence="1">The sequence shown here is derived from an EMBL/GenBank/DDBJ whole genome shotgun (WGS) entry which is preliminary data.</text>
</comment>
<evidence type="ECO:0008006" key="3">
    <source>
        <dbReference type="Google" id="ProtNLM"/>
    </source>
</evidence>